<keyword evidence="8 12" id="KW-1133">Transmembrane helix</keyword>
<dbReference type="InterPro" id="IPR036097">
    <property type="entry name" value="HisK_dim/P_sf"/>
</dbReference>
<evidence type="ECO:0000256" key="5">
    <source>
        <dbReference type="ARBA" id="ARBA00022679"/>
    </source>
</evidence>
<dbReference type="Gene3D" id="6.10.340.10">
    <property type="match status" value="1"/>
</dbReference>
<evidence type="ECO:0000256" key="11">
    <source>
        <dbReference type="SAM" id="MobiDB-lite"/>
    </source>
</evidence>
<keyword evidence="5" id="KW-0808">Transferase</keyword>
<keyword evidence="4" id="KW-0597">Phosphoprotein</keyword>
<evidence type="ECO:0000256" key="1">
    <source>
        <dbReference type="ARBA" id="ARBA00000085"/>
    </source>
</evidence>
<dbReference type="CDD" id="cd06225">
    <property type="entry name" value="HAMP"/>
    <property type="match status" value="1"/>
</dbReference>
<dbReference type="PANTHER" id="PTHR45436:SF5">
    <property type="entry name" value="SENSOR HISTIDINE KINASE TRCS"/>
    <property type="match status" value="1"/>
</dbReference>
<keyword evidence="7 16" id="KW-0418">Kinase</keyword>
<dbReference type="InterPro" id="IPR005467">
    <property type="entry name" value="His_kinase_dom"/>
</dbReference>
<proteinExistence type="predicted"/>
<dbReference type="SMART" id="SM00388">
    <property type="entry name" value="HisKA"/>
    <property type="match status" value="1"/>
</dbReference>
<evidence type="ECO:0000256" key="9">
    <source>
        <dbReference type="ARBA" id="ARBA00023012"/>
    </source>
</evidence>
<protein>
    <recommendedName>
        <fullName evidence="3">histidine kinase</fullName>
        <ecNumber evidence="3">2.7.13.3</ecNumber>
    </recommendedName>
</protein>
<evidence type="ECO:0000259" key="15">
    <source>
        <dbReference type="PROSITE" id="PS50885"/>
    </source>
</evidence>
<dbReference type="Pfam" id="PF00512">
    <property type="entry name" value="HisKA"/>
    <property type="match status" value="1"/>
</dbReference>
<dbReference type="InterPro" id="IPR003661">
    <property type="entry name" value="HisK_dim/P_dom"/>
</dbReference>
<feature type="region of interest" description="Disordered" evidence="11">
    <location>
        <begin position="444"/>
        <end position="469"/>
    </location>
</feature>
<dbReference type="PROSITE" id="PS50109">
    <property type="entry name" value="HIS_KIN"/>
    <property type="match status" value="1"/>
</dbReference>
<sequence length="469" mass="50753">MNFRRKTALLVIAMTAITMGAAFAVVWRYFVDTQREQLDAALLAVAHREASEAATGQLEFTDAPGPSANAVGPLPKYGAIYTMYGVPLSTTSNFQTIPEMPRLAPFERCFDFDHDGTKLRAVIVEVPKTTMRVLLAAPRADLEDDARLLGWAMTVAFAVGCAWAGLVASFVAARLTRNYRIVEAVARRVADGDISARVAFPSSDDDLKPLADDINSMIDRLVGLAATQDRFVAHAAHELRTPLTSLRIELEHALRTARDRDEYEGAMRGALDSARKLSVLVEDLLVVARAKGSGSAGKEVALLEDCFGDAVADVGPFARTREVRIEVVPVAVNVRAERRSLARVLRNLLENAVRFSPSGGTVRVDAELRSEDVRIVVSDEGPGIARADRERMFEPFERADGDADHPGAGLGLSIARSLARSFRGDVTIEDGPGGRVVVHLPVSREPLEDSRDSGAPPAPVPSMSDYAVR</sequence>
<evidence type="ECO:0000256" key="10">
    <source>
        <dbReference type="ARBA" id="ARBA00023136"/>
    </source>
</evidence>
<evidence type="ECO:0000313" key="16">
    <source>
        <dbReference type="EMBL" id="WXB19355.1"/>
    </source>
</evidence>
<dbReference type="Pfam" id="PF02518">
    <property type="entry name" value="HATPase_c"/>
    <property type="match status" value="1"/>
</dbReference>
<dbReference type="InterPro" id="IPR050428">
    <property type="entry name" value="TCS_sensor_his_kinase"/>
</dbReference>
<keyword evidence="13" id="KW-0732">Signal</keyword>
<feature type="chain" id="PRO_5046724459" description="histidine kinase" evidence="13">
    <location>
        <begin position="25"/>
        <end position="469"/>
    </location>
</feature>
<feature type="domain" description="HAMP" evidence="15">
    <location>
        <begin position="173"/>
        <end position="226"/>
    </location>
</feature>
<reference evidence="16 17" key="1">
    <citation type="submission" date="2021-12" db="EMBL/GenBank/DDBJ databases">
        <title>Discovery of the Pendulisporaceae a myxobacterial family with distinct sporulation behavior and unique specialized metabolism.</title>
        <authorList>
            <person name="Garcia R."/>
            <person name="Popoff A."/>
            <person name="Bader C.D."/>
            <person name="Loehr J."/>
            <person name="Walesch S."/>
            <person name="Walt C."/>
            <person name="Boldt J."/>
            <person name="Bunk B."/>
            <person name="Haeckl F.J.F.P.J."/>
            <person name="Gunesch A.P."/>
            <person name="Birkelbach J."/>
            <person name="Nuebel U."/>
            <person name="Pietschmann T."/>
            <person name="Bach T."/>
            <person name="Mueller R."/>
        </authorList>
    </citation>
    <scope>NUCLEOTIDE SEQUENCE [LARGE SCALE GENOMIC DNA]</scope>
    <source>
        <strain evidence="16 17">MSr11954</strain>
    </source>
</reference>
<evidence type="ECO:0000256" key="2">
    <source>
        <dbReference type="ARBA" id="ARBA00004370"/>
    </source>
</evidence>
<dbReference type="RefSeq" id="WP_394828975.1">
    <property type="nucleotide sequence ID" value="NZ_CP089984.1"/>
</dbReference>
<evidence type="ECO:0000256" key="12">
    <source>
        <dbReference type="SAM" id="Phobius"/>
    </source>
</evidence>
<dbReference type="GO" id="GO:0016301">
    <property type="term" value="F:kinase activity"/>
    <property type="evidence" value="ECO:0007669"/>
    <property type="project" value="UniProtKB-KW"/>
</dbReference>
<dbReference type="Proteomes" id="UP001370348">
    <property type="component" value="Chromosome"/>
</dbReference>
<dbReference type="Gene3D" id="1.10.287.130">
    <property type="match status" value="1"/>
</dbReference>
<feature type="domain" description="Histidine kinase" evidence="14">
    <location>
        <begin position="234"/>
        <end position="444"/>
    </location>
</feature>
<dbReference type="PRINTS" id="PR00344">
    <property type="entry name" value="BCTRLSENSOR"/>
</dbReference>
<evidence type="ECO:0000256" key="7">
    <source>
        <dbReference type="ARBA" id="ARBA00022777"/>
    </source>
</evidence>
<gene>
    <name evidence="16" type="ORF">LZC94_19255</name>
</gene>
<comment type="subcellular location">
    <subcellularLocation>
        <location evidence="2">Membrane</location>
    </subcellularLocation>
</comment>
<accession>A0ABZ2MA20</accession>
<dbReference type="SMART" id="SM00387">
    <property type="entry name" value="HATPase_c"/>
    <property type="match status" value="1"/>
</dbReference>
<organism evidence="16 17">
    <name type="scientific">Pendulispora albinea</name>
    <dbReference type="NCBI Taxonomy" id="2741071"/>
    <lineage>
        <taxon>Bacteria</taxon>
        <taxon>Pseudomonadati</taxon>
        <taxon>Myxococcota</taxon>
        <taxon>Myxococcia</taxon>
        <taxon>Myxococcales</taxon>
        <taxon>Sorangiineae</taxon>
        <taxon>Pendulisporaceae</taxon>
        <taxon>Pendulispora</taxon>
    </lineage>
</organism>
<evidence type="ECO:0000259" key="14">
    <source>
        <dbReference type="PROSITE" id="PS50109"/>
    </source>
</evidence>
<dbReference type="SUPFAM" id="SSF158472">
    <property type="entry name" value="HAMP domain-like"/>
    <property type="match status" value="1"/>
</dbReference>
<evidence type="ECO:0000256" key="8">
    <source>
        <dbReference type="ARBA" id="ARBA00022989"/>
    </source>
</evidence>
<dbReference type="InterPro" id="IPR003594">
    <property type="entry name" value="HATPase_dom"/>
</dbReference>
<dbReference type="InterPro" id="IPR003660">
    <property type="entry name" value="HAMP_dom"/>
</dbReference>
<dbReference type="SUPFAM" id="SSF55874">
    <property type="entry name" value="ATPase domain of HSP90 chaperone/DNA topoisomerase II/histidine kinase"/>
    <property type="match status" value="1"/>
</dbReference>
<keyword evidence="9" id="KW-0902">Two-component regulatory system</keyword>
<keyword evidence="17" id="KW-1185">Reference proteome</keyword>
<feature type="signal peptide" evidence="13">
    <location>
        <begin position="1"/>
        <end position="24"/>
    </location>
</feature>
<comment type="catalytic activity">
    <reaction evidence="1">
        <text>ATP + protein L-histidine = ADP + protein N-phospho-L-histidine.</text>
        <dbReference type="EC" id="2.7.13.3"/>
    </reaction>
</comment>
<dbReference type="EMBL" id="CP089984">
    <property type="protein sequence ID" value="WXB19355.1"/>
    <property type="molecule type" value="Genomic_DNA"/>
</dbReference>
<dbReference type="EC" id="2.7.13.3" evidence="3"/>
<dbReference type="SMART" id="SM00304">
    <property type="entry name" value="HAMP"/>
    <property type="match status" value="1"/>
</dbReference>
<evidence type="ECO:0000256" key="13">
    <source>
        <dbReference type="SAM" id="SignalP"/>
    </source>
</evidence>
<feature type="transmembrane region" description="Helical" evidence="12">
    <location>
        <begin position="148"/>
        <end position="173"/>
    </location>
</feature>
<evidence type="ECO:0000256" key="4">
    <source>
        <dbReference type="ARBA" id="ARBA00022553"/>
    </source>
</evidence>
<evidence type="ECO:0000313" key="17">
    <source>
        <dbReference type="Proteomes" id="UP001370348"/>
    </source>
</evidence>
<dbReference type="Gene3D" id="3.30.565.10">
    <property type="entry name" value="Histidine kinase-like ATPase, C-terminal domain"/>
    <property type="match status" value="1"/>
</dbReference>
<dbReference type="PROSITE" id="PS50885">
    <property type="entry name" value="HAMP"/>
    <property type="match status" value="1"/>
</dbReference>
<keyword evidence="10 12" id="KW-0472">Membrane</keyword>
<dbReference type="PANTHER" id="PTHR45436">
    <property type="entry name" value="SENSOR HISTIDINE KINASE YKOH"/>
    <property type="match status" value="1"/>
</dbReference>
<dbReference type="CDD" id="cd00075">
    <property type="entry name" value="HATPase"/>
    <property type="match status" value="1"/>
</dbReference>
<keyword evidence="6 12" id="KW-0812">Transmembrane</keyword>
<dbReference type="Pfam" id="PF00672">
    <property type="entry name" value="HAMP"/>
    <property type="match status" value="1"/>
</dbReference>
<name>A0ABZ2MA20_9BACT</name>
<dbReference type="InterPro" id="IPR036890">
    <property type="entry name" value="HATPase_C_sf"/>
</dbReference>
<evidence type="ECO:0000256" key="3">
    <source>
        <dbReference type="ARBA" id="ARBA00012438"/>
    </source>
</evidence>
<dbReference type="SUPFAM" id="SSF47384">
    <property type="entry name" value="Homodimeric domain of signal transducing histidine kinase"/>
    <property type="match status" value="1"/>
</dbReference>
<dbReference type="InterPro" id="IPR004358">
    <property type="entry name" value="Sig_transdc_His_kin-like_C"/>
</dbReference>
<evidence type="ECO:0000256" key="6">
    <source>
        <dbReference type="ARBA" id="ARBA00022692"/>
    </source>
</evidence>
<dbReference type="CDD" id="cd00082">
    <property type="entry name" value="HisKA"/>
    <property type="match status" value="1"/>
</dbReference>